<protein>
    <recommendedName>
        <fullName evidence="2">YdhG-like domain-containing protein</fullName>
    </recommendedName>
</protein>
<evidence type="ECO:0000256" key="1">
    <source>
        <dbReference type="SAM" id="MobiDB-lite"/>
    </source>
</evidence>
<dbReference type="OrthoDB" id="32458at2"/>
<sequence length="150" mass="16374">MAAEKHEGFTEDERSAMKERAKELKTSSRRGPRSAKAAKADGESDVLAKIAEMPEADRVLAARVHEIVKANAPELTPKLWYGMPAYARNGKVLCFFQAAHKFKSRYATLGFSDEATGLDDGTMWPTVFALTELTAADEARIGQLVKTAVG</sequence>
<organism evidence="3 4">
    <name type="scientific">Streptomyces alboflavus</name>
    <dbReference type="NCBI Taxonomy" id="67267"/>
    <lineage>
        <taxon>Bacteria</taxon>
        <taxon>Bacillati</taxon>
        <taxon>Actinomycetota</taxon>
        <taxon>Actinomycetes</taxon>
        <taxon>Kitasatosporales</taxon>
        <taxon>Streptomycetaceae</taxon>
        <taxon>Streptomyces</taxon>
    </lineage>
</organism>
<feature type="region of interest" description="Disordered" evidence="1">
    <location>
        <begin position="1"/>
        <end position="43"/>
    </location>
</feature>
<dbReference type="InterPro" id="IPR014922">
    <property type="entry name" value="YdhG-like"/>
</dbReference>
<proteinExistence type="predicted"/>
<reference evidence="3 4" key="1">
    <citation type="submission" date="2017-05" db="EMBL/GenBank/DDBJ databases">
        <title>Streptomyces alboflavus Genome sequencing and assembly.</title>
        <authorList>
            <person name="Wang Y."/>
            <person name="Du B."/>
            <person name="Ding Y."/>
            <person name="Liu H."/>
            <person name="Hou Q."/>
            <person name="Liu K."/>
            <person name="Wang C."/>
            <person name="Yao L."/>
        </authorList>
    </citation>
    <scope>NUCLEOTIDE SEQUENCE [LARGE SCALE GENOMIC DNA]</scope>
    <source>
        <strain evidence="3 4">MDJK44</strain>
    </source>
</reference>
<dbReference type="Proteomes" id="UP000195880">
    <property type="component" value="Chromosome"/>
</dbReference>
<evidence type="ECO:0000313" key="3">
    <source>
        <dbReference type="EMBL" id="ARX84359.1"/>
    </source>
</evidence>
<dbReference type="Gene3D" id="3.90.1150.200">
    <property type="match status" value="1"/>
</dbReference>
<dbReference type="SUPFAM" id="SSF159888">
    <property type="entry name" value="YdhG-like"/>
    <property type="match status" value="1"/>
</dbReference>
<evidence type="ECO:0000259" key="2">
    <source>
        <dbReference type="Pfam" id="PF08818"/>
    </source>
</evidence>
<feature type="compositionally biased region" description="Basic and acidic residues" evidence="1">
    <location>
        <begin position="1"/>
        <end position="26"/>
    </location>
</feature>
<gene>
    <name evidence="3" type="ORF">SMD44_03797</name>
</gene>
<dbReference type="RefSeq" id="WP_087884634.1">
    <property type="nucleotide sequence ID" value="NZ_CP021748.1"/>
</dbReference>
<name>A0A1Z1WD83_9ACTN</name>
<dbReference type="AlphaFoldDB" id="A0A1Z1WD83"/>
<dbReference type="eggNOG" id="COG5646">
    <property type="taxonomic scope" value="Bacteria"/>
</dbReference>
<dbReference type="Pfam" id="PF08818">
    <property type="entry name" value="DUF1801"/>
    <property type="match status" value="1"/>
</dbReference>
<keyword evidence="4" id="KW-1185">Reference proteome</keyword>
<dbReference type="KEGG" id="salf:SMD44_03797"/>
<dbReference type="STRING" id="67267.GCA_000716675_05054"/>
<accession>A0A1Z1WD83</accession>
<feature type="domain" description="YdhG-like" evidence="2">
    <location>
        <begin position="61"/>
        <end position="149"/>
    </location>
</feature>
<dbReference type="EMBL" id="CP021748">
    <property type="protein sequence ID" value="ARX84359.1"/>
    <property type="molecule type" value="Genomic_DNA"/>
</dbReference>
<evidence type="ECO:0000313" key="4">
    <source>
        <dbReference type="Proteomes" id="UP000195880"/>
    </source>
</evidence>